<dbReference type="EMBL" id="FZOF01000024">
    <property type="protein sequence ID" value="SNT41156.1"/>
    <property type="molecule type" value="Genomic_DNA"/>
</dbReference>
<gene>
    <name evidence="3" type="ORF">SAMN05216252_12425</name>
</gene>
<feature type="signal peptide" evidence="2">
    <location>
        <begin position="1"/>
        <end position="22"/>
    </location>
</feature>
<proteinExistence type="predicted"/>
<feature type="region of interest" description="Disordered" evidence="1">
    <location>
        <begin position="38"/>
        <end position="74"/>
    </location>
</feature>
<protein>
    <recommendedName>
        <fullName evidence="5">Lipoprotein CseA</fullName>
    </recommendedName>
</protein>
<feature type="chain" id="PRO_5038479149" description="Lipoprotein CseA" evidence="2">
    <location>
        <begin position="23"/>
        <end position="234"/>
    </location>
</feature>
<dbReference type="Proteomes" id="UP000198280">
    <property type="component" value="Unassembled WGS sequence"/>
</dbReference>
<keyword evidence="4" id="KW-1185">Reference proteome</keyword>
<feature type="region of interest" description="Disordered" evidence="1">
    <location>
        <begin position="105"/>
        <end position="127"/>
    </location>
</feature>
<evidence type="ECO:0000313" key="3">
    <source>
        <dbReference type="EMBL" id="SNT41156.1"/>
    </source>
</evidence>
<evidence type="ECO:0008006" key="5">
    <source>
        <dbReference type="Google" id="ProtNLM"/>
    </source>
</evidence>
<evidence type="ECO:0000313" key="4">
    <source>
        <dbReference type="Proteomes" id="UP000198280"/>
    </source>
</evidence>
<evidence type="ECO:0000256" key="2">
    <source>
        <dbReference type="SAM" id="SignalP"/>
    </source>
</evidence>
<dbReference type="AlphaFoldDB" id="A0A239MEQ2"/>
<sequence>MRRSVVPVGAAAAAVAVCGALVAVTGCRDAGGVREEGTAAVASPAPASPSASPPAPDAHPLGSGRSADPRTADAKAAADVVHLVKRDPKVARDIRDSLVACPTPSAGVAARPSAPVDPYPVDRRSGRLTGKDATDLVVNVSTCADSVGIGSYVYRRVDGGYVNVFADEQPPVFAEIGDGTLKVTHQVYEPQDAVSNPSGEDVTTYRWNGNRFEEVSFSHRDYETDDGTGSGSHG</sequence>
<accession>A0A239MEQ2</accession>
<name>A0A239MEQ2_9ACTN</name>
<keyword evidence="2" id="KW-0732">Signal</keyword>
<dbReference type="RefSeq" id="WP_245939166.1">
    <property type="nucleotide sequence ID" value="NZ_FZOF01000024.1"/>
</dbReference>
<organism evidence="3 4">
    <name type="scientific">Actinacidiphila glaucinigra</name>
    <dbReference type="NCBI Taxonomy" id="235986"/>
    <lineage>
        <taxon>Bacteria</taxon>
        <taxon>Bacillati</taxon>
        <taxon>Actinomycetota</taxon>
        <taxon>Actinomycetes</taxon>
        <taxon>Kitasatosporales</taxon>
        <taxon>Streptomycetaceae</taxon>
        <taxon>Actinacidiphila</taxon>
    </lineage>
</organism>
<reference evidence="3 4" key="1">
    <citation type="submission" date="2017-06" db="EMBL/GenBank/DDBJ databases">
        <authorList>
            <person name="Kim H.J."/>
            <person name="Triplett B.A."/>
        </authorList>
    </citation>
    <scope>NUCLEOTIDE SEQUENCE [LARGE SCALE GENOMIC DNA]</scope>
    <source>
        <strain evidence="3 4">CGMCC 4.1858</strain>
    </source>
</reference>
<evidence type="ECO:0000256" key="1">
    <source>
        <dbReference type="SAM" id="MobiDB-lite"/>
    </source>
</evidence>
<feature type="compositionally biased region" description="Low complexity" evidence="1">
    <location>
        <begin position="39"/>
        <end position="50"/>
    </location>
</feature>
<dbReference type="PROSITE" id="PS51257">
    <property type="entry name" value="PROKAR_LIPOPROTEIN"/>
    <property type="match status" value="1"/>
</dbReference>